<accession>A0ABQ8U847</accession>
<protein>
    <submittedName>
        <fullName evidence="1">Uncharacterized protein</fullName>
    </submittedName>
</protein>
<keyword evidence="2" id="KW-1185">Reference proteome</keyword>
<name>A0ABQ8U847_9EUKA</name>
<evidence type="ECO:0000313" key="1">
    <source>
        <dbReference type="EMBL" id="KAJ4455502.1"/>
    </source>
</evidence>
<dbReference type="Proteomes" id="UP001141327">
    <property type="component" value="Unassembled WGS sequence"/>
</dbReference>
<comment type="caution">
    <text evidence="1">The sequence shown here is derived from an EMBL/GenBank/DDBJ whole genome shotgun (WGS) entry which is preliminary data.</text>
</comment>
<organism evidence="1 2">
    <name type="scientific">Paratrimastix pyriformis</name>
    <dbReference type="NCBI Taxonomy" id="342808"/>
    <lineage>
        <taxon>Eukaryota</taxon>
        <taxon>Metamonada</taxon>
        <taxon>Preaxostyla</taxon>
        <taxon>Paratrimastigidae</taxon>
        <taxon>Paratrimastix</taxon>
    </lineage>
</organism>
<reference evidence="1" key="1">
    <citation type="journal article" date="2022" name="bioRxiv">
        <title>Genomics of Preaxostyla Flagellates Illuminates Evolutionary Transitions and the Path Towards Mitochondrial Loss.</title>
        <authorList>
            <person name="Novak L.V.F."/>
            <person name="Treitli S.C."/>
            <person name="Pyrih J."/>
            <person name="Halakuc P."/>
            <person name="Pipaliya S.V."/>
            <person name="Vacek V."/>
            <person name="Brzon O."/>
            <person name="Soukal P."/>
            <person name="Eme L."/>
            <person name="Dacks J.B."/>
            <person name="Karnkowska A."/>
            <person name="Elias M."/>
            <person name="Hampl V."/>
        </authorList>
    </citation>
    <scope>NUCLEOTIDE SEQUENCE</scope>
    <source>
        <strain evidence="1">RCP-MX</strain>
    </source>
</reference>
<proteinExistence type="predicted"/>
<evidence type="ECO:0000313" key="2">
    <source>
        <dbReference type="Proteomes" id="UP001141327"/>
    </source>
</evidence>
<gene>
    <name evidence="1" type="ORF">PAPYR_9528</name>
</gene>
<sequence length="82" mass="8965">MDRFAPEYYGTSPGNYGTAIKKFKTRRRTKGKAEFFMDDDLGCGAALHAPGAVKRLAPLAQQPGAIELVREADPKVDVPARE</sequence>
<dbReference type="EMBL" id="JAPMOS010000105">
    <property type="protein sequence ID" value="KAJ4455502.1"/>
    <property type="molecule type" value="Genomic_DNA"/>
</dbReference>